<dbReference type="EMBL" id="JBIRUQ010000001">
    <property type="protein sequence ID" value="MFI1459239.1"/>
    <property type="molecule type" value="Genomic_DNA"/>
</dbReference>
<keyword evidence="1" id="KW-0732">Signal</keyword>
<dbReference type="RefSeq" id="WP_033241177.1">
    <property type="nucleotide sequence ID" value="NZ_JBIRUQ010000001.1"/>
</dbReference>
<reference evidence="2 3" key="1">
    <citation type="submission" date="2024-10" db="EMBL/GenBank/DDBJ databases">
        <title>The Natural Products Discovery Center: Release of the First 8490 Sequenced Strains for Exploring Actinobacteria Biosynthetic Diversity.</title>
        <authorList>
            <person name="Kalkreuter E."/>
            <person name="Kautsar S.A."/>
            <person name="Yang D."/>
            <person name="Bader C.D."/>
            <person name="Teijaro C.N."/>
            <person name="Fluegel L."/>
            <person name="Davis C.M."/>
            <person name="Simpson J.R."/>
            <person name="Lauterbach L."/>
            <person name="Steele A.D."/>
            <person name="Gui C."/>
            <person name="Meng S."/>
            <person name="Li G."/>
            <person name="Viehrig K."/>
            <person name="Ye F."/>
            <person name="Su P."/>
            <person name="Kiefer A.F."/>
            <person name="Nichols A."/>
            <person name="Cepeda A.J."/>
            <person name="Yan W."/>
            <person name="Fan B."/>
            <person name="Jiang Y."/>
            <person name="Adhikari A."/>
            <person name="Zheng C.-J."/>
            <person name="Schuster L."/>
            <person name="Cowan T.M."/>
            <person name="Smanski M.J."/>
            <person name="Chevrette M.G."/>
            <person name="De Carvalho L.P.S."/>
            <person name="Shen B."/>
        </authorList>
    </citation>
    <scope>NUCLEOTIDE SEQUENCE [LARGE SCALE GENOMIC DNA]</scope>
    <source>
        <strain evidence="2 3">NPDC020568</strain>
    </source>
</reference>
<feature type="signal peptide" evidence="1">
    <location>
        <begin position="1"/>
        <end position="19"/>
    </location>
</feature>
<accession>A0ABW7TDZ5</accession>
<sequence length="144" mass="15600">MLRRFAALCLLVTCLTACGSDPTDRAAGQEPGAQNYWLTEPATDSDRLELLRRARGIDPCALLPRDALAEFGTVLRVFNHGPSRCTATLNSDDLSGRTQFRLLVSAREPGVPAHGAGTQVRTVDGVAVTTSRDLDQLGEDYRDQ</sequence>
<evidence type="ECO:0008006" key="4">
    <source>
        <dbReference type="Google" id="ProtNLM"/>
    </source>
</evidence>
<gene>
    <name evidence="2" type="ORF">ACH4WX_00805</name>
</gene>
<evidence type="ECO:0000313" key="3">
    <source>
        <dbReference type="Proteomes" id="UP001611263"/>
    </source>
</evidence>
<dbReference type="GeneID" id="93506486"/>
<keyword evidence="3" id="KW-1185">Reference proteome</keyword>
<evidence type="ECO:0000256" key="1">
    <source>
        <dbReference type="SAM" id="SignalP"/>
    </source>
</evidence>
<evidence type="ECO:0000313" key="2">
    <source>
        <dbReference type="EMBL" id="MFI1459239.1"/>
    </source>
</evidence>
<protein>
    <recommendedName>
        <fullName evidence="4">DUF3558 domain-containing protein</fullName>
    </recommendedName>
</protein>
<organism evidence="2 3">
    <name type="scientific">Nocardia carnea</name>
    <dbReference type="NCBI Taxonomy" id="37328"/>
    <lineage>
        <taxon>Bacteria</taxon>
        <taxon>Bacillati</taxon>
        <taxon>Actinomycetota</taxon>
        <taxon>Actinomycetes</taxon>
        <taxon>Mycobacteriales</taxon>
        <taxon>Nocardiaceae</taxon>
        <taxon>Nocardia</taxon>
    </lineage>
</organism>
<feature type="chain" id="PRO_5045813019" description="DUF3558 domain-containing protein" evidence="1">
    <location>
        <begin position="20"/>
        <end position="144"/>
    </location>
</feature>
<dbReference type="Proteomes" id="UP001611263">
    <property type="component" value="Unassembled WGS sequence"/>
</dbReference>
<proteinExistence type="predicted"/>
<name>A0ABW7TDZ5_9NOCA</name>
<comment type="caution">
    <text evidence="2">The sequence shown here is derived from an EMBL/GenBank/DDBJ whole genome shotgun (WGS) entry which is preliminary data.</text>
</comment>